<evidence type="ECO:0000256" key="4">
    <source>
        <dbReference type="ARBA" id="ARBA00022679"/>
    </source>
</evidence>
<comment type="similarity">
    <text evidence="8">Belongs to the MenA family. Type 1 subfamily.</text>
</comment>
<dbReference type="PANTHER" id="PTHR13929">
    <property type="entry name" value="1,4-DIHYDROXY-2-NAPHTHOATE OCTAPRENYLTRANSFERASE"/>
    <property type="match status" value="1"/>
</dbReference>
<dbReference type="GO" id="GO:0009234">
    <property type="term" value="P:menaquinone biosynthetic process"/>
    <property type="evidence" value="ECO:0007669"/>
    <property type="project" value="UniProtKB-UniRule"/>
</dbReference>
<dbReference type="GO" id="GO:0005886">
    <property type="term" value="C:plasma membrane"/>
    <property type="evidence" value="ECO:0007669"/>
    <property type="project" value="UniProtKB-SubCell"/>
</dbReference>
<evidence type="ECO:0000256" key="9">
    <source>
        <dbReference type="NCBIfam" id="TIGR00751"/>
    </source>
</evidence>
<dbReference type="InterPro" id="IPR026046">
    <property type="entry name" value="UBIAD1"/>
</dbReference>
<keyword evidence="4 8" id="KW-0808">Transferase</keyword>
<keyword evidence="3 8" id="KW-1003">Cell membrane</keyword>
<organism evidence="10 11">
    <name type="scientific">Telmatospirillum siberiense</name>
    <dbReference type="NCBI Taxonomy" id="382514"/>
    <lineage>
        <taxon>Bacteria</taxon>
        <taxon>Pseudomonadati</taxon>
        <taxon>Pseudomonadota</taxon>
        <taxon>Alphaproteobacteria</taxon>
        <taxon>Rhodospirillales</taxon>
        <taxon>Rhodospirillaceae</taxon>
        <taxon>Telmatospirillum</taxon>
    </lineage>
</organism>
<gene>
    <name evidence="8" type="primary">menA</name>
    <name evidence="10" type="ORF">CWS72_01280</name>
</gene>
<evidence type="ECO:0000313" key="10">
    <source>
        <dbReference type="EMBL" id="PKU26506.1"/>
    </source>
</evidence>
<dbReference type="Gene3D" id="1.10.357.140">
    <property type="entry name" value="UbiA prenyltransferase"/>
    <property type="match status" value="1"/>
</dbReference>
<dbReference type="GO" id="GO:0046428">
    <property type="term" value="F:1,4-dihydroxy-2-naphthoate polyprenyltransferase activity"/>
    <property type="evidence" value="ECO:0007669"/>
    <property type="project" value="UniProtKB-UniRule"/>
</dbReference>
<reference evidence="11" key="1">
    <citation type="submission" date="2017-12" db="EMBL/GenBank/DDBJ databases">
        <title>Draft genome sequence of Telmatospirillum siberiense 26-4b1T, an acidotolerant peatland alphaproteobacterium potentially involved in sulfur cycling.</title>
        <authorList>
            <person name="Hausmann B."/>
            <person name="Pjevac P."/>
            <person name="Schreck K."/>
            <person name="Herbold C.W."/>
            <person name="Daims H."/>
            <person name="Wagner M."/>
            <person name="Pester M."/>
            <person name="Loy A."/>
        </authorList>
    </citation>
    <scope>NUCLEOTIDE SEQUENCE [LARGE SCALE GENOMIC DNA]</scope>
    <source>
        <strain evidence="11">26-4b1</strain>
    </source>
</reference>
<dbReference type="Proteomes" id="UP000233293">
    <property type="component" value="Unassembled WGS sequence"/>
</dbReference>
<dbReference type="NCBIfam" id="NF004751">
    <property type="entry name" value="PRK06080.1-3"/>
    <property type="match status" value="1"/>
</dbReference>
<protein>
    <recommendedName>
        <fullName evidence="8 9">1,4-dihydroxy-2-naphthoate octaprenyltransferase</fullName>
        <shortName evidence="8">DHNA-octaprenyltransferase</shortName>
        <ecNumber evidence="8 9">2.5.1.74</ecNumber>
    </recommendedName>
</protein>
<sequence>MSTSVAAPRPSPFVLWLMAIRPRTLSLSAVPVAVGSAIAWSGDGRINCLAIPLALVAAMAIQICSNLYNDVADHERGADGPDRLGPLRVTAAGLLSPSQMKRGAMVCTVVAALAGLSLVWMGGWPILLLGVASLLAAWAYTGGPLPIAYTPFGEICVLIFFGIGAVAGTYWLHLGRVTVASVLGGVAIGCFGSAVLLVNNYRDIVADTRAGRRTLAIVAGPRISRWLYALLMVTPFALLPVFDLLLRGGHAWVALVGLPLALVMVRRFFREAPGPAFNRILGQTAQVQLAYGLLLCVGLAL</sequence>
<feature type="transmembrane region" description="Helical" evidence="8">
    <location>
        <begin position="179"/>
        <end position="199"/>
    </location>
</feature>
<feature type="transmembrane region" description="Helical" evidence="8">
    <location>
        <begin position="251"/>
        <end position="269"/>
    </location>
</feature>
<evidence type="ECO:0000313" key="11">
    <source>
        <dbReference type="Proteomes" id="UP000233293"/>
    </source>
</evidence>
<evidence type="ECO:0000256" key="6">
    <source>
        <dbReference type="ARBA" id="ARBA00022989"/>
    </source>
</evidence>
<evidence type="ECO:0000256" key="7">
    <source>
        <dbReference type="ARBA" id="ARBA00023136"/>
    </source>
</evidence>
<dbReference type="NCBIfam" id="TIGR00751">
    <property type="entry name" value="menA"/>
    <property type="match status" value="1"/>
</dbReference>
<evidence type="ECO:0000256" key="1">
    <source>
        <dbReference type="ARBA" id="ARBA00004141"/>
    </source>
</evidence>
<feature type="transmembrane region" description="Helical" evidence="8">
    <location>
        <begin position="103"/>
        <end position="120"/>
    </location>
</feature>
<dbReference type="CDD" id="cd13962">
    <property type="entry name" value="PT_UbiA_UBIAD1"/>
    <property type="match status" value="1"/>
</dbReference>
<dbReference type="Pfam" id="PF01040">
    <property type="entry name" value="UbiA"/>
    <property type="match status" value="1"/>
</dbReference>
<keyword evidence="11" id="KW-1185">Reference proteome</keyword>
<evidence type="ECO:0000256" key="2">
    <source>
        <dbReference type="ARBA" id="ARBA00022428"/>
    </source>
</evidence>
<dbReference type="OrthoDB" id="9767568at2"/>
<keyword evidence="6 8" id="KW-1133">Transmembrane helix</keyword>
<evidence type="ECO:0000256" key="8">
    <source>
        <dbReference type="HAMAP-Rule" id="MF_01937"/>
    </source>
</evidence>
<keyword evidence="5 8" id="KW-0812">Transmembrane</keyword>
<dbReference type="InterPro" id="IPR004657">
    <property type="entry name" value="MenA"/>
</dbReference>
<keyword evidence="7 8" id="KW-0472">Membrane</keyword>
<dbReference type="PANTHER" id="PTHR13929:SF0">
    <property type="entry name" value="UBIA PRENYLTRANSFERASE DOMAIN-CONTAINING PROTEIN 1"/>
    <property type="match status" value="1"/>
</dbReference>
<comment type="catalytic activity">
    <reaction evidence="8">
        <text>an all-trans-polyprenyl diphosphate + 1,4-dihydroxy-2-naphthoate + H(+) = a 2-demethylmenaquinol + CO2 + diphosphate</text>
        <dbReference type="Rhea" id="RHEA:26478"/>
        <dbReference type="Rhea" id="RHEA-COMP:9563"/>
        <dbReference type="Rhea" id="RHEA-COMP:9564"/>
        <dbReference type="ChEBI" id="CHEBI:11173"/>
        <dbReference type="ChEBI" id="CHEBI:15378"/>
        <dbReference type="ChEBI" id="CHEBI:16526"/>
        <dbReference type="ChEBI" id="CHEBI:33019"/>
        <dbReference type="ChEBI" id="CHEBI:55437"/>
        <dbReference type="ChEBI" id="CHEBI:58914"/>
        <dbReference type="EC" id="2.5.1.74"/>
    </reaction>
</comment>
<dbReference type="UniPathway" id="UPA00079">
    <property type="reaction ID" value="UER00168"/>
</dbReference>
<dbReference type="RefSeq" id="WP_101248737.1">
    <property type="nucleotide sequence ID" value="NZ_PIUM01000001.1"/>
</dbReference>
<feature type="transmembrane region" description="Helical" evidence="8">
    <location>
        <begin position="155"/>
        <end position="173"/>
    </location>
</feature>
<feature type="transmembrane region" description="Helical" evidence="8">
    <location>
        <begin position="126"/>
        <end position="143"/>
    </location>
</feature>
<feature type="transmembrane region" description="Helical" evidence="8">
    <location>
        <begin position="226"/>
        <end position="245"/>
    </location>
</feature>
<dbReference type="InterPro" id="IPR000537">
    <property type="entry name" value="UbiA_prenyltransferase"/>
</dbReference>
<dbReference type="HAMAP" id="MF_01937">
    <property type="entry name" value="MenA_1"/>
    <property type="match status" value="1"/>
</dbReference>
<proteinExistence type="inferred from homology"/>
<dbReference type="PIRSF" id="PIRSF005355">
    <property type="entry name" value="UBIAD1"/>
    <property type="match status" value="1"/>
</dbReference>
<keyword evidence="2 8" id="KW-0474">Menaquinone biosynthesis</keyword>
<comment type="subcellular location">
    <subcellularLocation>
        <location evidence="8">Cell membrane</location>
        <topology evidence="8">Multi-pass membrane protein</topology>
    </subcellularLocation>
    <subcellularLocation>
        <location evidence="1">Membrane</location>
        <topology evidence="1">Multi-pass membrane protein</topology>
    </subcellularLocation>
</comment>
<comment type="caution">
    <text evidence="10">The sequence shown here is derived from an EMBL/GenBank/DDBJ whole genome shotgun (WGS) entry which is preliminary data.</text>
</comment>
<evidence type="ECO:0000256" key="3">
    <source>
        <dbReference type="ARBA" id="ARBA00022475"/>
    </source>
</evidence>
<dbReference type="InterPro" id="IPR044878">
    <property type="entry name" value="UbiA_sf"/>
</dbReference>
<dbReference type="EMBL" id="PIUM01000001">
    <property type="protein sequence ID" value="PKU26506.1"/>
    <property type="molecule type" value="Genomic_DNA"/>
</dbReference>
<dbReference type="EC" id="2.5.1.74" evidence="8 9"/>
<accession>A0A2N3Q1H1</accession>
<comment type="function">
    <text evidence="8">Conversion of 1,4-dihydroxy-2-naphthoate (DHNA) to demethylmenaquinone (DMK).</text>
</comment>
<evidence type="ECO:0000256" key="5">
    <source>
        <dbReference type="ARBA" id="ARBA00022692"/>
    </source>
</evidence>
<dbReference type="GO" id="GO:0042371">
    <property type="term" value="P:vitamin K biosynthetic process"/>
    <property type="evidence" value="ECO:0007669"/>
    <property type="project" value="TreeGrafter"/>
</dbReference>
<name>A0A2N3Q1H1_9PROT</name>
<dbReference type="AlphaFoldDB" id="A0A2N3Q1H1"/>
<comment type="pathway">
    <text evidence="8">Quinol/quinone metabolism; menaquinone biosynthesis; menaquinol from 1,4-dihydroxy-2-naphthoate: step 1/2.</text>
</comment>